<feature type="compositionally biased region" description="Low complexity" evidence="2">
    <location>
        <begin position="279"/>
        <end position="291"/>
    </location>
</feature>
<dbReference type="SUPFAM" id="SSF54768">
    <property type="entry name" value="dsRNA-binding domain-like"/>
    <property type="match status" value="1"/>
</dbReference>
<dbReference type="Gene3D" id="3.30.160.20">
    <property type="match status" value="1"/>
</dbReference>
<reference evidence="4 5" key="1">
    <citation type="journal article" date="2020" name="Nat. Commun.">
        <title>Genome of Tripterygium wilfordii and identification of cytochrome P450 involved in triptolide biosynthesis.</title>
        <authorList>
            <person name="Tu L."/>
            <person name="Su P."/>
            <person name="Zhang Z."/>
            <person name="Gao L."/>
            <person name="Wang J."/>
            <person name="Hu T."/>
            <person name="Zhou J."/>
            <person name="Zhang Y."/>
            <person name="Zhao Y."/>
            <person name="Liu Y."/>
            <person name="Song Y."/>
            <person name="Tong Y."/>
            <person name="Lu Y."/>
            <person name="Yang J."/>
            <person name="Xu C."/>
            <person name="Jia M."/>
            <person name="Peters R.J."/>
            <person name="Huang L."/>
            <person name="Gao W."/>
        </authorList>
    </citation>
    <scope>NUCLEOTIDE SEQUENCE [LARGE SCALE GENOMIC DNA]</scope>
    <source>
        <strain evidence="5">cv. XIE 37</strain>
        <tissue evidence="4">Leaf</tissue>
    </source>
</reference>
<dbReference type="OrthoDB" id="1930709at2759"/>
<dbReference type="InterPro" id="IPR014720">
    <property type="entry name" value="dsRBD_dom"/>
</dbReference>
<evidence type="ECO:0000259" key="3">
    <source>
        <dbReference type="PROSITE" id="PS50137"/>
    </source>
</evidence>
<dbReference type="Pfam" id="PF00035">
    <property type="entry name" value="dsrm"/>
    <property type="match status" value="1"/>
</dbReference>
<feature type="domain" description="DRBM" evidence="3">
    <location>
        <begin position="1"/>
        <end position="70"/>
    </location>
</feature>
<dbReference type="PANTHER" id="PTHR34468">
    <property type="entry name" value="MICROTUBULE-ASSOCIATED FUTSCH-LIKE PROTEIN"/>
    <property type="match status" value="1"/>
</dbReference>
<accession>A0A7J7DS09</accession>
<dbReference type="AlphaFoldDB" id="A0A7J7DS09"/>
<evidence type="ECO:0000313" key="5">
    <source>
        <dbReference type="Proteomes" id="UP000593562"/>
    </source>
</evidence>
<evidence type="ECO:0000256" key="2">
    <source>
        <dbReference type="SAM" id="MobiDB-lite"/>
    </source>
</evidence>
<dbReference type="Proteomes" id="UP000593562">
    <property type="component" value="Unassembled WGS sequence"/>
</dbReference>
<comment type="caution">
    <text evidence="4">The sequence shown here is derived from an EMBL/GenBank/DDBJ whole genome shotgun (WGS) entry which is preliminary data.</text>
</comment>
<keyword evidence="5" id="KW-1185">Reference proteome</keyword>
<gene>
    <name evidence="4" type="ORF">HS088_TW04G01121</name>
</gene>
<feature type="region of interest" description="Disordered" evidence="2">
    <location>
        <begin position="226"/>
        <end position="295"/>
    </location>
</feature>
<dbReference type="PANTHER" id="PTHR34468:SF2">
    <property type="entry name" value="MICROTUBULE-ASSOCIATED FUTSCH-LIKE PROTEIN"/>
    <property type="match status" value="1"/>
</dbReference>
<organism evidence="4 5">
    <name type="scientific">Tripterygium wilfordii</name>
    <name type="common">Thunder God vine</name>
    <dbReference type="NCBI Taxonomy" id="458696"/>
    <lineage>
        <taxon>Eukaryota</taxon>
        <taxon>Viridiplantae</taxon>
        <taxon>Streptophyta</taxon>
        <taxon>Embryophyta</taxon>
        <taxon>Tracheophyta</taxon>
        <taxon>Spermatophyta</taxon>
        <taxon>Magnoliopsida</taxon>
        <taxon>eudicotyledons</taxon>
        <taxon>Gunneridae</taxon>
        <taxon>Pentapetalae</taxon>
        <taxon>rosids</taxon>
        <taxon>fabids</taxon>
        <taxon>Celastrales</taxon>
        <taxon>Celastraceae</taxon>
        <taxon>Tripterygium</taxon>
    </lineage>
</organism>
<dbReference type="SMART" id="SM00358">
    <property type="entry name" value="DSRM"/>
    <property type="match status" value="1"/>
</dbReference>
<proteinExistence type="predicted"/>
<dbReference type="GO" id="GO:0003723">
    <property type="term" value="F:RNA binding"/>
    <property type="evidence" value="ECO:0007669"/>
    <property type="project" value="UniProtKB-UniRule"/>
</dbReference>
<sequence length="385" mass="42921">MYKTRLQELCYRYRWKYPEYVETMDGPPHLRLFQARVIVNGQSFDSHDQFKTKRAAQNEAARMAFEHFSSPEFAPPEDALISRKKGLSWVGTAKKPNHEFKEIEYTFSGPSSVDLAYLQEHVQPELPATHVEEAKEFQGNPDYMIHTSFDFYKSDTYIAPGVGNTSSSSTSDIVYPANLLREDITMVKSVGEHPNYVPPPQSTTKSEEKKPFIAVDSNLSSASAVRKSIDALDPTKNEKSAEAPRRKSLSSKSTTSLVTKPTASPKSETRARSPNSQGKSKATASDSSRSSTSRKKFNLLSSPSYWLSHIKLSESASKHSISLGFFKLALEAECEPIQVLKDAAISYANRHDLGEPMKEVLRLYNVPKFSGSTGAGMSNLKRSNK</sequence>
<evidence type="ECO:0000313" key="4">
    <source>
        <dbReference type="EMBL" id="KAF5749158.1"/>
    </source>
</evidence>
<feature type="compositionally biased region" description="Polar residues" evidence="2">
    <location>
        <begin position="258"/>
        <end position="278"/>
    </location>
</feature>
<dbReference type="EMBL" id="JAAARO010000004">
    <property type="protein sequence ID" value="KAF5749158.1"/>
    <property type="molecule type" value="Genomic_DNA"/>
</dbReference>
<dbReference type="PROSITE" id="PS50137">
    <property type="entry name" value="DS_RBD"/>
    <property type="match status" value="1"/>
</dbReference>
<protein>
    <recommendedName>
        <fullName evidence="3">DRBM domain-containing protein</fullName>
    </recommendedName>
</protein>
<name>A0A7J7DS09_TRIWF</name>
<evidence type="ECO:0000256" key="1">
    <source>
        <dbReference type="PROSITE-ProRule" id="PRU00266"/>
    </source>
</evidence>
<keyword evidence="1" id="KW-0694">RNA-binding</keyword>
<dbReference type="InParanoid" id="A0A7J7DS09"/>
<feature type="compositionally biased region" description="Basic and acidic residues" evidence="2">
    <location>
        <begin position="227"/>
        <end position="245"/>
    </location>
</feature>